<name>S0A1H5_9CAUD</name>
<proteinExistence type="predicted"/>
<dbReference type="OrthoDB" id="21087at10239"/>
<sequence length="113" mass="12959">MNATELRIGNYVNSLYESSTKVKSIVESTEWGGHYIETENNKTSIMAVEPIPLTEDWLECFGVLKPEYPYSFEVAIIGGDYRAIWNGIMKEVKYVHELQNLYFALIGKELTTK</sequence>
<evidence type="ECO:0000313" key="2">
    <source>
        <dbReference type="Proteomes" id="UP000014711"/>
    </source>
</evidence>
<protein>
    <submittedName>
        <fullName evidence="1">Uncharacterized protein</fullName>
    </submittedName>
</protein>
<dbReference type="GeneID" id="16796965"/>
<reference evidence="1 2" key="1">
    <citation type="journal article" date="2013" name="Proc. Natl. Acad. Sci. U.S.A.">
        <title>Twelve previously unknown phage genera are ubiquitous in global oceans.</title>
        <authorList>
            <person name="Holmfeldt K."/>
            <person name="Solonenko N."/>
            <person name="Shah M."/>
            <person name="Corrier K."/>
            <person name="Riemann L."/>
            <person name="Verberkmoes N.C."/>
            <person name="Sullivan M.B."/>
        </authorList>
    </citation>
    <scope>NUCLEOTIDE SEQUENCE [LARGE SCALE GENOMIC DNA]</scope>
    <source>
        <strain evidence="1">Phi10:1</strain>
    </source>
</reference>
<reference evidence="2" key="2">
    <citation type="submission" date="2013-03" db="EMBL/GenBank/DDBJ databases">
        <title>The Cellulophaga phages: a novel, diverse, and globally ubiquitous model system.</title>
        <authorList>
            <person name="Holmfeldt K."/>
            <person name="Solonenko N."/>
            <person name="Shah M."/>
            <person name="Corrier K."/>
            <person name="Riemann L."/>
            <person name="VerBerkmoes N.C."/>
            <person name="Sullivan M.B."/>
        </authorList>
    </citation>
    <scope>NUCLEOTIDE SEQUENCE [LARGE SCALE GENOMIC DNA]</scope>
</reference>
<dbReference type="KEGG" id="vg:16796965"/>
<evidence type="ECO:0000313" key="1">
    <source>
        <dbReference type="EMBL" id="AGO48342.1"/>
    </source>
</evidence>
<keyword evidence="2" id="KW-1185">Reference proteome</keyword>
<dbReference type="Proteomes" id="UP000014711">
    <property type="component" value="Segment"/>
</dbReference>
<dbReference type="RefSeq" id="YP_008241920.1">
    <property type="nucleotide sequence ID" value="NC_021802.1"/>
</dbReference>
<dbReference type="EMBL" id="KC821618">
    <property type="protein sequence ID" value="AGO48342.1"/>
    <property type="molecule type" value="Genomic_DNA"/>
</dbReference>
<organism evidence="1 2">
    <name type="scientific">Cellulophaga phage phi10:1</name>
    <dbReference type="NCBI Taxonomy" id="1327981"/>
    <lineage>
        <taxon>Viruses</taxon>
        <taxon>Duplodnaviria</taxon>
        <taxon>Heunggongvirae</taxon>
        <taxon>Uroviricota</taxon>
        <taxon>Caudoviricetes</taxon>
        <taxon>Assiduviridae</taxon>
        <taxon>Cebadecemvirus</taxon>
        <taxon>Cebadecemvirus phi10una</taxon>
    </lineage>
</organism>
<accession>S0A1H5</accession>
<gene>
    <name evidence="1" type="ORF">Phi10:1_gp001</name>
</gene>